<comment type="catalytic activity">
    <reaction evidence="12">
        <text>tRNA(Sec) + L-serine + ATP = L-seryl-tRNA(Sec) + AMP + diphosphate + H(+)</text>
        <dbReference type="Rhea" id="RHEA:42580"/>
        <dbReference type="Rhea" id="RHEA-COMP:9742"/>
        <dbReference type="Rhea" id="RHEA-COMP:10128"/>
        <dbReference type="ChEBI" id="CHEBI:15378"/>
        <dbReference type="ChEBI" id="CHEBI:30616"/>
        <dbReference type="ChEBI" id="CHEBI:33019"/>
        <dbReference type="ChEBI" id="CHEBI:33384"/>
        <dbReference type="ChEBI" id="CHEBI:78442"/>
        <dbReference type="ChEBI" id="CHEBI:78533"/>
        <dbReference type="ChEBI" id="CHEBI:456215"/>
        <dbReference type="EC" id="6.1.1.11"/>
    </reaction>
</comment>
<keyword evidence="18" id="KW-1133">Transmembrane helix</keyword>
<dbReference type="InterPro" id="IPR010978">
    <property type="entry name" value="tRNA-bd_arm"/>
</dbReference>
<keyword evidence="10" id="KW-0030">Aminoacyl-tRNA synthetase</keyword>
<dbReference type="Pfam" id="PF00587">
    <property type="entry name" value="tRNA-synt_2b"/>
    <property type="match status" value="1"/>
</dbReference>
<feature type="binding site" evidence="16">
    <location>
        <begin position="261"/>
        <end position="263"/>
    </location>
    <ligand>
        <name>ATP</name>
        <dbReference type="ChEBI" id="CHEBI:30616"/>
    </ligand>
</feature>
<evidence type="ECO:0000313" key="20">
    <source>
        <dbReference type="EMBL" id="PJE59684.1"/>
    </source>
</evidence>
<evidence type="ECO:0000313" key="21">
    <source>
        <dbReference type="Proteomes" id="UP000231086"/>
    </source>
</evidence>
<comment type="pathway">
    <text evidence="2">Aminoacyl-tRNA biosynthesis; selenocysteinyl-tRNA(Sec) biosynthesis; L-seryl-tRNA(Sec) from L-serine and tRNA(Sec): step 1/1.</text>
</comment>
<keyword evidence="9" id="KW-0648">Protein biosynthesis</keyword>
<evidence type="ECO:0000256" key="11">
    <source>
        <dbReference type="ARBA" id="ARBA00039158"/>
    </source>
</evidence>
<keyword evidence="5" id="KW-0963">Cytoplasm</keyword>
<evidence type="ECO:0000256" key="14">
    <source>
        <dbReference type="NCBIfam" id="TIGR00414"/>
    </source>
</evidence>
<dbReference type="PIRSF" id="PIRSF001529">
    <property type="entry name" value="Ser-tRNA-synth_IIa"/>
    <property type="match status" value="1"/>
</dbReference>
<evidence type="ECO:0000256" key="16">
    <source>
        <dbReference type="PIRSR" id="PIRSR001529-2"/>
    </source>
</evidence>
<dbReference type="PROSITE" id="PS50862">
    <property type="entry name" value="AA_TRNA_LIGASE_II"/>
    <property type="match status" value="1"/>
</dbReference>
<sequence>MDIKFIKKNKEAVLAAIKKKKVVLDLDRLLALDEQRRQLIAQSEEIRFQQKGLDQKEITRARELKEKYKQLETELKKAEADFNELALKVPNIISPDTPDGPDESGNQVLRTVGKPPKFDFPPKDHLTLGAALGLIDTNKAATISGARFNYLFGAAVWLQFAILHLVWETLTSEKIIKKLAGQVNNPFAKPFVPVLPPVMAKSAVMKKMDRFDPLEDRYFLPEDDILLVGSAEHTLGPLHMDEILNEADLPVRYIGYSTAFRREAGSYGKDTAGILRRHQFDKAEMESFIQPEYGLVEQDLIVALQEYLVGRLEIPYRVVAICSGDMGKPDFRQIDLECWLPGQNKYRETHTSDYMTDFQSRRLNIRYKDENGQKMFVHMNDATAFAFGRILIALLENFQQADGSIKIPRVLQPYFGGQKKILSQR</sequence>
<name>A0A2M8KIE5_9BACT</name>
<dbReference type="GO" id="GO:0005737">
    <property type="term" value="C:cytoplasm"/>
    <property type="evidence" value="ECO:0007669"/>
    <property type="project" value="UniProtKB-SubCell"/>
</dbReference>
<keyword evidence="18" id="KW-0472">Membrane</keyword>
<comment type="subcellular location">
    <subcellularLocation>
        <location evidence="1">Cytoplasm</location>
    </subcellularLocation>
</comment>
<evidence type="ECO:0000256" key="7">
    <source>
        <dbReference type="ARBA" id="ARBA00022741"/>
    </source>
</evidence>
<dbReference type="SUPFAM" id="SSF46589">
    <property type="entry name" value="tRNA-binding arm"/>
    <property type="match status" value="1"/>
</dbReference>
<feature type="domain" description="Aminoacyl-transfer RNA synthetases class-II family profile" evidence="19">
    <location>
        <begin position="174"/>
        <end position="408"/>
    </location>
</feature>
<accession>A0A2M8KIE5</accession>
<dbReference type="InterPro" id="IPR045864">
    <property type="entry name" value="aa-tRNA-synth_II/BPL/LPL"/>
</dbReference>
<feature type="binding site" evidence="15">
    <location>
        <position position="284"/>
    </location>
    <ligand>
        <name>L-serine</name>
        <dbReference type="ChEBI" id="CHEBI:33384"/>
    </ligand>
</feature>
<dbReference type="Pfam" id="PF02403">
    <property type="entry name" value="Seryl_tRNA_N"/>
    <property type="match status" value="1"/>
</dbReference>
<protein>
    <recommendedName>
        <fullName evidence="11 14">Serine--tRNA ligase</fullName>
        <ecNumber evidence="4 14">6.1.1.11</ecNumber>
    </recommendedName>
</protein>
<dbReference type="PANTHER" id="PTHR43697:SF1">
    <property type="entry name" value="SERINE--TRNA LIGASE"/>
    <property type="match status" value="1"/>
</dbReference>
<dbReference type="InterPro" id="IPR042103">
    <property type="entry name" value="SerRS_1_N_sf"/>
</dbReference>
<comment type="similarity">
    <text evidence="3">Belongs to the class-II aminoacyl-tRNA synthetase family. Type-1 seryl-tRNA synthetase subfamily.</text>
</comment>
<feature type="transmembrane region" description="Helical" evidence="18">
    <location>
        <begin position="148"/>
        <end position="167"/>
    </location>
</feature>
<dbReference type="GO" id="GO:0006434">
    <property type="term" value="P:seryl-tRNA aminoacylation"/>
    <property type="evidence" value="ECO:0007669"/>
    <property type="project" value="UniProtKB-UniRule"/>
</dbReference>
<keyword evidence="18" id="KW-0812">Transmembrane</keyword>
<comment type="caution">
    <text evidence="20">The sequence shown here is derived from an EMBL/GenBank/DDBJ whole genome shotgun (WGS) entry which is preliminary data.</text>
</comment>
<keyword evidence="6 20" id="KW-0436">Ligase</keyword>
<proteinExistence type="inferred from homology"/>
<evidence type="ECO:0000256" key="3">
    <source>
        <dbReference type="ARBA" id="ARBA00010728"/>
    </source>
</evidence>
<dbReference type="PRINTS" id="PR00981">
    <property type="entry name" value="TRNASYNTHSER"/>
</dbReference>
<evidence type="ECO:0000256" key="6">
    <source>
        <dbReference type="ARBA" id="ARBA00022598"/>
    </source>
</evidence>
<dbReference type="AlphaFoldDB" id="A0A2M8KIE5"/>
<comment type="catalytic activity">
    <reaction evidence="13">
        <text>tRNA(Ser) + L-serine + ATP = L-seryl-tRNA(Ser) + AMP + diphosphate + H(+)</text>
        <dbReference type="Rhea" id="RHEA:12292"/>
        <dbReference type="Rhea" id="RHEA-COMP:9669"/>
        <dbReference type="Rhea" id="RHEA-COMP:9703"/>
        <dbReference type="ChEBI" id="CHEBI:15378"/>
        <dbReference type="ChEBI" id="CHEBI:30616"/>
        <dbReference type="ChEBI" id="CHEBI:33019"/>
        <dbReference type="ChEBI" id="CHEBI:33384"/>
        <dbReference type="ChEBI" id="CHEBI:78442"/>
        <dbReference type="ChEBI" id="CHEBI:78533"/>
        <dbReference type="ChEBI" id="CHEBI:456215"/>
        <dbReference type="EC" id="6.1.1.11"/>
    </reaction>
</comment>
<evidence type="ECO:0000256" key="17">
    <source>
        <dbReference type="SAM" id="Coils"/>
    </source>
</evidence>
<evidence type="ECO:0000256" key="13">
    <source>
        <dbReference type="ARBA" id="ARBA00048823"/>
    </source>
</evidence>
<reference evidence="21" key="1">
    <citation type="submission" date="2017-09" db="EMBL/GenBank/DDBJ databases">
        <title>Depth-based differentiation of microbial function through sediment-hosted aquifers and enrichment of novel symbionts in the deep terrestrial subsurface.</title>
        <authorList>
            <person name="Probst A.J."/>
            <person name="Ladd B."/>
            <person name="Jarett J.K."/>
            <person name="Geller-Mcgrath D.E."/>
            <person name="Sieber C.M.K."/>
            <person name="Emerson J.B."/>
            <person name="Anantharaman K."/>
            <person name="Thomas B.C."/>
            <person name="Malmstrom R."/>
            <person name="Stieglmeier M."/>
            <person name="Klingl A."/>
            <person name="Woyke T."/>
            <person name="Ryan C.M."/>
            <person name="Banfield J.F."/>
        </authorList>
    </citation>
    <scope>NUCLEOTIDE SEQUENCE [LARGE SCALE GENOMIC DNA]</scope>
</reference>
<evidence type="ECO:0000256" key="8">
    <source>
        <dbReference type="ARBA" id="ARBA00022840"/>
    </source>
</evidence>
<dbReference type="Proteomes" id="UP000231086">
    <property type="component" value="Unassembled WGS sequence"/>
</dbReference>
<dbReference type="Gene3D" id="1.10.287.40">
    <property type="entry name" value="Serine-tRNA synthetase, tRNA binding domain"/>
    <property type="match status" value="1"/>
</dbReference>
<evidence type="ECO:0000256" key="1">
    <source>
        <dbReference type="ARBA" id="ARBA00004496"/>
    </source>
</evidence>
<evidence type="ECO:0000256" key="12">
    <source>
        <dbReference type="ARBA" id="ARBA00047929"/>
    </source>
</evidence>
<dbReference type="InterPro" id="IPR015866">
    <property type="entry name" value="Ser-tRNA-synth_1_N"/>
</dbReference>
<feature type="coiled-coil region" evidence="17">
    <location>
        <begin position="54"/>
        <end position="88"/>
    </location>
</feature>
<dbReference type="EC" id="6.1.1.11" evidence="4 14"/>
<dbReference type="GO" id="GO:0004828">
    <property type="term" value="F:serine-tRNA ligase activity"/>
    <property type="evidence" value="ECO:0007669"/>
    <property type="project" value="UniProtKB-UniRule"/>
</dbReference>
<evidence type="ECO:0000256" key="5">
    <source>
        <dbReference type="ARBA" id="ARBA00022490"/>
    </source>
</evidence>
<keyword evidence="8 16" id="KW-0067">ATP-binding</keyword>
<dbReference type="InterPro" id="IPR002314">
    <property type="entry name" value="aa-tRNA-synt_IIb"/>
</dbReference>
<dbReference type="GO" id="GO:0005524">
    <property type="term" value="F:ATP binding"/>
    <property type="evidence" value="ECO:0007669"/>
    <property type="project" value="UniProtKB-KW"/>
</dbReference>
<dbReference type="NCBIfam" id="TIGR00414">
    <property type="entry name" value="serS"/>
    <property type="match status" value="1"/>
</dbReference>
<feature type="binding site" evidence="15">
    <location>
        <position position="261"/>
    </location>
    <ligand>
        <name>L-serine</name>
        <dbReference type="ChEBI" id="CHEBI:33384"/>
    </ligand>
</feature>
<evidence type="ECO:0000256" key="10">
    <source>
        <dbReference type="ARBA" id="ARBA00023146"/>
    </source>
</evidence>
<evidence type="ECO:0000256" key="2">
    <source>
        <dbReference type="ARBA" id="ARBA00005045"/>
    </source>
</evidence>
<evidence type="ECO:0000259" key="19">
    <source>
        <dbReference type="PROSITE" id="PS50862"/>
    </source>
</evidence>
<feature type="site" description="Important for serine binding" evidence="15">
    <location>
        <position position="383"/>
    </location>
</feature>
<dbReference type="SUPFAM" id="SSF55681">
    <property type="entry name" value="Class II aaRS and biotin synthetases"/>
    <property type="match status" value="1"/>
</dbReference>
<dbReference type="EMBL" id="PFEA01000045">
    <property type="protein sequence ID" value="PJE59684.1"/>
    <property type="molecule type" value="Genomic_DNA"/>
</dbReference>
<organism evidence="20 21">
    <name type="scientific">Candidatus Portnoybacteria bacterium CG10_big_fil_rev_8_21_14_0_10_44_7</name>
    <dbReference type="NCBI Taxonomy" id="1974816"/>
    <lineage>
        <taxon>Bacteria</taxon>
        <taxon>Candidatus Portnoyibacteriota</taxon>
    </lineage>
</organism>
<keyword evidence="17" id="KW-0175">Coiled coil</keyword>
<gene>
    <name evidence="20" type="ORF">COU85_02370</name>
</gene>
<dbReference type="InterPro" id="IPR006195">
    <property type="entry name" value="aa-tRNA-synth_II"/>
</dbReference>
<dbReference type="Gene3D" id="3.30.930.10">
    <property type="entry name" value="Bira Bifunctional Protein, Domain 2"/>
    <property type="match status" value="1"/>
</dbReference>
<evidence type="ECO:0000256" key="18">
    <source>
        <dbReference type="SAM" id="Phobius"/>
    </source>
</evidence>
<evidence type="ECO:0000256" key="4">
    <source>
        <dbReference type="ARBA" id="ARBA00012840"/>
    </source>
</evidence>
<keyword evidence="7" id="KW-0547">Nucleotide-binding</keyword>
<evidence type="ECO:0000256" key="9">
    <source>
        <dbReference type="ARBA" id="ARBA00022917"/>
    </source>
</evidence>
<dbReference type="InterPro" id="IPR002317">
    <property type="entry name" value="Ser-tRNA-ligase_type_1"/>
</dbReference>
<dbReference type="PANTHER" id="PTHR43697">
    <property type="entry name" value="SERYL-TRNA SYNTHETASE"/>
    <property type="match status" value="1"/>
</dbReference>
<evidence type="ECO:0000256" key="15">
    <source>
        <dbReference type="PIRSR" id="PIRSR001529-1"/>
    </source>
</evidence>